<protein>
    <submittedName>
        <fullName evidence="1">Uncharacterized protein</fullName>
    </submittedName>
</protein>
<dbReference type="EMBL" id="JAHHIF010000031">
    <property type="protein sequence ID" value="MBW4546851.1"/>
    <property type="molecule type" value="Genomic_DNA"/>
</dbReference>
<proteinExistence type="predicted"/>
<reference evidence="1" key="1">
    <citation type="submission" date="2021-05" db="EMBL/GenBank/DDBJ databases">
        <authorList>
            <person name="Pietrasiak N."/>
            <person name="Ward R."/>
            <person name="Stajich J.E."/>
            <person name="Kurbessoian T."/>
        </authorList>
    </citation>
    <scope>NUCLEOTIDE SEQUENCE</scope>
    <source>
        <strain evidence="1">CPER-KK1</strain>
    </source>
</reference>
<evidence type="ECO:0000313" key="2">
    <source>
        <dbReference type="Proteomes" id="UP000753908"/>
    </source>
</evidence>
<name>A0A951PP83_9CYAN</name>
<sequence>MSFIQKRLVAAGHLEPFKAVKLFSLIRAMLLKAFVLIRLATVNQLGKLSGCSPAGGDHV</sequence>
<accession>A0A951PP83</accession>
<gene>
    <name evidence="1" type="ORF">KME25_20765</name>
</gene>
<comment type="caution">
    <text evidence="1">The sequence shown here is derived from an EMBL/GenBank/DDBJ whole genome shotgun (WGS) entry which is preliminary data.</text>
</comment>
<dbReference type="Proteomes" id="UP000753908">
    <property type="component" value="Unassembled WGS sequence"/>
</dbReference>
<evidence type="ECO:0000313" key="1">
    <source>
        <dbReference type="EMBL" id="MBW4546851.1"/>
    </source>
</evidence>
<dbReference type="AlphaFoldDB" id="A0A951PP83"/>
<reference evidence="1" key="2">
    <citation type="journal article" date="2022" name="Microbiol. Resour. Announc.">
        <title>Metagenome Sequencing to Explore Phylogenomics of Terrestrial Cyanobacteria.</title>
        <authorList>
            <person name="Ward R.D."/>
            <person name="Stajich J.E."/>
            <person name="Johansen J.R."/>
            <person name="Huntemann M."/>
            <person name="Clum A."/>
            <person name="Foster B."/>
            <person name="Foster B."/>
            <person name="Roux S."/>
            <person name="Palaniappan K."/>
            <person name="Varghese N."/>
            <person name="Mukherjee S."/>
            <person name="Reddy T.B.K."/>
            <person name="Daum C."/>
            <person name="Copeland A."/>
            <person name="Chen I.A."/>
            <person name="Ivanova N.N."/>
            <person name="Kyrpides N.C."/>
            <person name="Shapiro N."/>
            <person name="Eloe-Fadrosh E.A."/>
            <person name="Pietrasiak N."/>
        </authorList>
    </citation>
    <scope>NUCLEOTIDE SEQUENCE</scope>
    <source>
        <strain evidence="1">CPER-KK1</strain>
    </source>
</reference>
<organism evidence="1 2">
    <name type="scientific">Symplocastrum torsivum CPER-KK1</name>
    <dbReference type="NCBI Taxonomy" id="450513"/>
    <lineage>
        <taxon>Bacteria</taxon>
        <taxon>Bacillati</taxon>
        <taxon>Cyanobacteriota</taxon>
        <taxon>Cyanophyceae</taxon>
        <taxon>Oscillatoriophycideae</taxon>
        <taxon>Oscillatoriales</taxon>
        <taxon>Microcoleaceae</taxon>
        <taxon>Symplocastrum</taxon>
    </lineage>
</organism>